<dbReference type="InterPro" id="IPR048364">
    <property type="entry name" value="Hikeshi-like_C"/>
</dbReference>
<dbReference type="WBParaSite" id="PSAMB.scaffold542size47680.g6815.t1">
    <property type="protein sequence ID" value="PSAMB.scaffold542size47680.g6815.t1"/>
    <property type="gene ID" value="PSAMB.scaffold542size47680.g6815"/>
</dbReference>
<dbReference type="GO" id="GO:0005634">
    <property type="term" value="C:nucleus"/>
    <property type="evidence" value="ECO:0007669"/>
    <property type="project" value="TreeGrafter"/>
</dbReference>
<proteinExistence type="inferred from homology"/>
<comment type="similarity">
    <text evidence="1">Belongs to the OPI10 family.</text>
</comment>
<evidence type="ECO:0000313" key="4">
    <source>
        <dbReference type="Proteomes" id="UP000887566"/>
    </source>
</evidence>
<dbReference type="Proteomes" id="UP000887566">
    <property type="component" value="Unplaced"/>
</dbReference>
<organism evidence="4 5">
    <name type="scientific">Plectus sambesii</name>
    <dbReference type="NCBI Taxonomy" id="2011161"/>
    <lineage>
        <taxon>Eukaryota</taxon>
        <taxon>Metazoa</taxon>
        <taxon>Ecdysozoa</taxon>
        <taxon>Nematoda</taxon>
        <taxon>Chromadorea</taxon>
        <taxon>Plectida</taxon>
        <taxon>Plectina</taxon>
        <taxon>Plectoidea</taxon>
        <taxon>Plectidae</taxon>
        <taxon>Plectus</taxon>
    </lineage>
</organism>
<evidence type="ECO:0000313" key="5">
    <source>
        <dbReference type="WBParaSite" id="PSAMB.scaffold542size47680.g6815.t1"/>
    </source>
</evidence>
<dbReference type="PANTHER" id="PTHR12925:SF0">
    <property type="entry name" value="PROTEIN HIKESHI"/>
    <property type="match status" value="1"/>
</dbReference>
<dbReference type="InterPro" id="IPR008493">
    <property type="entry name" value="Hikeshi-like_N"/>
</dbReference>
<feature type="domain" description="Hikeshi-like N-terminal" evidence="2">
    <location>
        <begin position="8"/>
        <end position="135"/>
    </location>
</feature>
<reference evidence="5" key="1">
    <citation type="submission" date="2022-11" db="UniProtKB">
        <authorList>
            <consortium name="WormBaseParasite"/>
        </authorList>
    </citation>
    <scope>IDENTIFICATION</scope>
</reference>
<dbReference type="Pfam" id="PF05603">
    <property type="entry name" value="Hikeshi-like_N"/>
    <property type="match status" value="1"/>
</dbReference>
<dbReference type="Pfam" id="PF21057">
    <property type="entry name" value="Hikeshi-like_C"/>
    <property type="match status" value="1"/>
</dbReference>
<sequence length="206" mass="22507">MSNVFGIIVAGRLLQTDFVQAGETQFVATIPEADTINHVVVFLTGVQPFPENTAGAVYIRWAKANSESNWHCLGFISNGKPSAIFKVAQLKNSDAIGEGLFSQDSFAMSEHGSAQIGISVETLPEIQAKTPALGTEPNQQSSLVEFCEKMLKNFVNHAESFAVKLPTPEDPSSTADYIPASVVQSWFASFQRRLQQNPNFWKALNL</sequence>
<protein>
    <submittedName>
        <fullName evidence="5">Hikeshi-like domain-containing protein</fullName>
    </submittedName>
</protein>
<dbReference type="InterPro" id="IPR031318">
    <property type="entry name" value="OPI10"/>
</dbReference>
<accession>A0A914WVK6</accession>
<keyword evidence="4" id="KW-1185">Reference proteome</keyword>
<dbReference type="GO" id="GO:0061608">
    <property type="term" value="F:nuclear import signal receptor activity"/>
    <property type="evidence" value="ECO:0007669"/>
    <property type="project" value="TreeGrafter"/>
</dbReference>
<evidence type="ECO:0000259" key="3">
    <source>
        <dbReference type="Pfam" id="PF21057"/>
    </source>
</evidence>
<dbReference type="GO" id="GO:0006606">
    <property type="term" value="P:protein import into nucleus"/>
    <property type="evidence" value="ECO:0007669"/>
    <property type="project" value="TreeGrafter"/>
</dbReference>
<name>A0A914WVK6_9BILA</name>
<dbReference type="AlphaFoldDB" id="A0A914WVK6"/>
<dbReference type="GO" id="GO:0005829">
    <property type="term" value="C:cytosol"/>
    <property type="evidence" value="ECO:0007669"/>
    <property type="project" value="TreeGrafter"/>
</dbReference>
<evidence type="ECO:0000256" key="1">
    <source>
        <dbReference type="ARBA" id="ARBA00006623"/>
    </source>
</evidence>
<feature type="domain" description="Hikeshi-like C-terminal" evidence="3">
    <location>
        <begin position="142"/>
        <end position="202"/>
    </location>
</feature>
<dbReference type="PANTHER" id="PTHR12925">
    <property type="entry name" value="HIKESHI FAMILY MEMBER"/>
    <property type="match status" value="1"/>
</dbReference>
<evidence type="ECO:0000259" key="2">
    <source>
        <dbReference type="Pfam" id="PF05603"/>
    </source>
</evidence>
<dbReference type="GO" id="GO:0030544">
    <property type="term" value="F:Hsp70 protein binding"/>
    <property type="evidence" value="ECO:0007669"/>
    <property type="project" value="TreeGrafter"/>
</dbReference>